<dbReference type="AlphaFoldDB" id="A0AAD4L806"/>
<dbReference type="InterPro" id="IPR036291">
    <property type="entry name" value="NAD(P)-bd_dom_sf"/>
</dbReference>
<dbReference type="EMBL" id="JAJTJA010000001">
    <property type="protein sequence ID" value="KAH8705589.1"/>
    <property type="molecule type" value="Genomic_DNA"/>
</dbReference>
<dbReference type="GeneID" id="70242755"/>
<protein>
    <submittedName>
        <fullName evidence="4">NmrA-like family-domain-containing protein</fullName>
    </submittedName>
</protein>
<evidence type="ECO:0000256" key="2">
    <source>
        <dbReference type="ARBA" id="ARBA00022857"/>
    </source>
</evidence>
<dbReference type="InterPro" id="IPR051164">
    <property type="entry name" value="NmrA-like_oxidored"/>
</dbReference>
<dbReference type="RefSeq" id="XP_046078210.1">
    <property type="nucleotide sequence ID" value="XM_046212468.1"/>
</dbReference>
<keyword evidence="2" id="KW-0521">NADP</keyword>
<organism evidence="4 5">
    <name type="scientific">Talaromyces proteolyticus</name>
    <dbReference type="NCBI Taxonomy" id="1131652"/>
    <lineage>
        <taxon>Eukaryota</taxon>
        <taxon>Fungi</taxon>
        <taxon>Dikarya</taxon>
        <taxon>Ascomycota</taxon>
        <taxon>Pezizomycotina</taxon>
        <taxon>Eurotiomycetes</taxon>
        <taxon>Eurotiomycetidae</taxon>
        <taxon>Eurotiales</taxon>
        <taxon>Trichocomaceae</taxon>
        <taxon>Talaromyces</taxon>
        <taxon>Talaromyces sect. Bacilispori</taxon>
    </lineage>
</organism>
<comment type="similarity">
    <text evidence="1">Belongs to the NmrA-type oxidoreductase family.</text>
</comment>
<accession>A0AAD4L806</accession>
<comment type="caution">
    <text evidence="4">The sequence shown here is derived from an EMBL/GenBank/DDBJ whole genome shotgun (WGS) entry which is preliminary data.</text>
</comment>
<name>A0AAD4L806_9EURO</name>
<gene>
    <name evidence="4" type="ORF">BGW36DRAFT_311196</name>
</gene>
<evidence type="ECO:0000313" key="5">
    <source>
        <dbReference type="Proteomes" id="UP001201262"/>
    </source>
</evidence>
<dbReference type="Gene3D" id="3.40.50.720">
    <property type="entry name" value="NAD(P)-binding Rossmann-like Domain"/>
    <property type="match status" value="1"/>
</dbReference>
<proteinExistence type="inferred from homology"/>
<evidence type="ECO:0000256" key="1">
    <source>
        <dbReference type="ARBA" id="ARBA00006328"/>
    </source>
</evidence>
<evidence type="ECO:0000313" key="4">
    <source>
        <dbReference type="EMBL" id="KAH8705589.1"/>
    </source>
</evidence>
<dbReference type="PANTHER" id="PTHR42748">
    <property type="entry name" value="NITROGEN METABOLITE REPRESSION PROTEIN NMRA FAMILY MEMBER"/>
    <property type="match status" value="1"/>
</dbReference>
<dbReference type="PANTHER" id="PTHR42748:SF28">
    <property type="entry name" value="NMRA-LIKE DOMAIN-CONTAINING PROTEIN"/>
    <property type="match status" value="1"/>
</dbReference>
<sequence length="331" mass="36541">MPKLVVVVGITGTQGGSVADALLQDPNYRVRGLTRNTDSDAAKTFENKGVEIVAADLNDEASLVKAFQGAYAIFAITNFFEPAMQLGIEGGKKVEFTQATNMIKAAKQTSTLEHYIWSTLPNSNTLSKGKFNVPFFDNKSLVDDYIRQDKEFLAKTTFVYFTFFSSNVFYPVFVPIHIKTANKYIQILPADAKTPISSLSDARHNIGIFIRSIIKNPPKTGGTYVLCNVEDLTLESYLAKWGEGTGLATSQGSTEVVEISLDKYRAIWPGYGDLMGEMIAFWADSREKSWTTPLGTAPIPVQGLMTEEDKKKIMSTVDAFKMTTAEFIKVV</sequence>
<dbReference type="Gene3D" id="3.90.25.10">
    <property type="entry name" value="UDP-galactose 4-epimerase, domain 1"/>
    <property type="match status" value="1"/>
</dbReference>
<dbReference type="SUPFAM" id="SSF51735">
    <property type="entry name" value="NAD(P)-binding Rossmann-fold domains"/>
    <property type="match status" value="1"/>
</dbReference>
<reference evidence="4" key="1">
    <citation type="submission" date="2021-12" db="EMBL/GenBank/DDBJ databases">
        <title>Convergent genome expansion in fungi linked to evolution of root-endophyte symbiosis.</title>
        <authorList>
            <consortium name="DOE Joint Genome Institute"/>
            <person name="Ke Y.-H."/>
            <person name="Bonito G."/>
            <person name="Liao H.-L."/>
            <person name="Looney B."/>
            <person name="Rojas-Flechas A."/>
            <person name="Nash J."/>
            <person name="Hameed K."/>
            <person name="Schadt C."/>
            <person name="Martin F."/>
            <person name="Crous P.W."/>
            <person name="Miettinen O."/>
            <person name="Magnuson J.K."/>
            <person name="Labbe J."/>
            <person name="Jacobson D."/>
            <person name="Doktycz M.J."/>
            <person name="Veneault-Fourrey C."/>
            <person name="Kuo A."/>
            <person name="Mondo S."/>
            <person name="Calhoun S."/>
            <person name="Riley R."/>
            <person name="Ohm R."/>
            <person name="LaButti K."/>
            <person name="Andreopoulos B."/>
            <person name="Pangilinan J."/>
            <person name="Nolan M."/>
            <person name="Tritt A."/>
            <person name="Clum A."/>
            <person name="Lipzen A."/>
            <person name="Daum C."/>
            <person name="Barry K."/>
            <person name="Grigoriev I.V."/>
            <person name="Vilgalys R."/>
        </authorList>
    </citation>
    <scope>NUCLEOTIDE SEQUENCE</scope>
    <source>
        <strain evidence="4">PMI_201</strain>
    </source>
</reference>
<dbReference type="GO" id="GO:0005634">
    <property type="term" value="C:nucleus"/>
    <property type="evidence" value="ECO:0007669"/>
    <property type="project" value="TreeGrafter"/>
</dbReference>
<keyword evidence="5" id="KW-1185">Reference proteome</keyword>
<dbReference type="CDD" id="cd05251">
    <property type="entry name" value="NmrA_like_SDR_a"/>
    <property type="match status" value="1"/>
</dbReference>
<dbReference type="InterPro" id="IPR008030">
    <property type="entry name" value="NmrA-like"/>
</dbReference>
<evidence type="ECO:0000259" key="3">
    <source>
        <dbReference type="Pfam" id="PF05368"/>
    </source>
</evidence>
<dbReference type="Pfam" id="PF05368">
    <property type="entry name" value="NmrA"/>
    <property type="match status" value="1"/>
</dbReference>
<dbReference type="Proteomes" id="UP001201262">
    <property type="component" value="Unassembled WGS sequence"/>
</dbReference>
<feature type="domain" description="NmrA-like" evidence="3">
    <location>
        <begin position="3"/>
        <end position="248"/>
    </location>
</feature>